<evidence type="ECO:0000313" key="3">
    <source>
        <dbReference type="EMBL" id="MFC5648698.1"/>
    </source>
</evidence>
<accession>A0ABW0VTB9</accession>
<evidence type="ECO:0000256" key="2">
    <source>
        <dbReference type="SAM" id="Phobius"/>
    </source>
</evidence>
<dbReference type="RefSeq" id="WP_379187169.1">
    <property type="nucleotide sequence ID" value="NZ_JBHSOW010000021.1"/>
</dbReference>
<keyword evidence="2" id="KW-0812">Transmembrane</keyword>
<proteinExistence type="predicted"/>
<reference evidence="4" key="1">
    <citation type="journal article" date="2019" name="Int. J. Syst. Evol. Microbiol.">
        <title>The Global Catalogue of Microorganisms (GCM) 10K type strain sequencing project: providing services to taxonomists for standard genome sequencing and annotation.</title>
        <authorList>
            <consortium name="The Broad Institute Genomics Platform"/>
            <consortium name="The Broad Institute Genome Sequencing Center for Infectious Disease"/>
            <person name="Wu L."/>
            <person name="Ma J."/>
        </authorList>
    </citation>
    <scope>NUCLEOTIDE SEQUENCE [LARGE SCALE GENOMIC DNA]</scope>
    <source>
        <strain evidence="4">CGMCC 1.3240</strain>
    </source>
</reference>
<feature type="region of interest" description="Disordered" evidence="1">
    <location>
        <begin position="1"/>
        <end position="25"/>
    </location>
</feature>
<feature type="transmembrane region" description="Helical" evidence="2">
    <location>
        <begin position="80"/>
        <end position="98"/>
    </location>
</feature>
<dbReference type="EMBL" id="JBHSOW010000021">
    <property type="protein sequence ID" value="MFC5648698.1"/>
    <property type="molecule type" value="Genomic_DNA"/>
</dbReference>
<evidence type="ECO:0000313" key="4">
    <source>
        <dbReference type="Proteomes" id="UP001596047"/>
    </source>
</evidence>
<sequence length="137" mass="15463">MRSKKTPQTESQAFSGKHDKLLTPPQDSRLEEDIAFQELFGDHLMKWDASITPPIPALDDLEQLVTDHKQQLSRRLWRDLLLLWVIGGLVISGMLLLLQHNIVVFALVQIGAIAAAAIFLMIAVRSSSKEGRHKWTN</sequence>
<dbReference type="Pfam" id="PF17280">
    <property type="entry name" value="DUF5345"/>
    <property type="match status" value="1"/>
</dbReference>
<comment type="caution">
    <text evidence="3">The sequence shown here is derived from an EMBL/GenBank/DDBJ whole genome shotgun (WGS) entry which is preliminary data.</text>
</comment>
<gene>
    <name evidence="3" type="ORF">ACFPYJ_06070</name>
</gene>
<feature type="compositionally biased region" description="Polar residues" evidence="1">
    <location>
        <begin position="1"/>
        <end position="14"/>
    </location>
</feature>
<keyword evidence="2" id="KW-0472">Membrane</keyword>
<protein>
    <submittedName>
        <fullName evidence="3">DUF5345 family protein</fullName>
    </submittedName>
</protein>
<feature type="transmembrane region" description="Helical" evidence="2">
    <location>
        <begin position="104"/>
        <end position="124"/>
    </location>
</feature>
<keyword evidence="4" id="KW-1185">Reference proteome</keyword>
<dbReference type="InterPro" id="IPR035238">
    <property type="entry name" value="DUF5345"/>
</dbReference>
<keyword evidence="2" id="KW-1133">Transmembrane helix</keyword>
<name>A0ABW0VTB9_9BACL</name>
<dbReference type="Proteomes" id="UP001596047">
    <property type="component" value="Unassembled WGS sequence"/>
</dbReference>
<organism evidence="3 4">
    <name type="scientific">Paenibacillus solisilvae</name>
    <dbReference type="NCBI Taxonomy" id="2486751"/>
    <lineage>
        <taxon>Bacteria</taxon>
        <taxon>Bacillati</taxon>
        <taxon>Bacillota</taxon>
        <taxon>Bacilli</taxon>
        <taxon>Bacillales</taxon>
        <taxon>Paenibacillaceae</taxon>
        <taxon>Paenibacillus</taxon>
    </lineage>
</organism>
<evidence type="ECO:0000256" key="1">
    <source>
        <dbReference type="SAM" id="MobiDB-lite"/>
    </source>
</evidence>